<protein>
    <recommendedName>
        <fullName evidence="6">Cell wall binding repeat 2</fullName>
    </recommendedName>
</protein>
<dbReference type="InterPro" id="IPR037250">
    <property type="entry name" value="NEAT_dom_sf"/>
</dbReference>
<dbReference type="Gene3D" id="2.60.40.1850">
    <property type="match status" value="1"/>
</dbReference>
<keyword evidence="5" id="KW-1185">Reference proteome</keyword>
<dbReference type="InterPro" id="IPR051922">
    <property type="entry name" value="Bact_Sporulation_Assoc"/>
</dbReference>
<dbReference type="PANTHER" id="PTHR30032:SF8">
    <property type="entry name" value="GERMINATION-SPECIFIC N-ACETYLMURAMOYL-L-ALANINE AMIDASE"/>
    <property type="match status" value="1"/>
</dbReference>
<dbReference type="Pfam" id="PF04122">
    <property type="entry name" value="CW_binding_2"/>
    <property type="match status" value="3"/>
</dbReference>
<comment type="caution">
    <text evidence="4">The sequence shown here is derived from an EMBL/GenBank/DDBJ whole genome shotgun (WGS) entry which is preliminary data.</text>
</comment>
<feature type="region of interest" description="Disordered" evidence="2">
    <location>
        <begin position="881"/>
        <end position="908"/>
    </location>
</feature>
<evidence type="ECO:0000313" key="4">
    <source>
        <dbReference type="EMBL" id="MBC2576093.1"/>
    </source>
</evidence>
<feature type="region of interest" description="Disordered" evidence="2">
    <location>
        <begin position="600"/>
        <end position="626"/>
    </location>
</feature>
<accession>A0ABR6TLQ6</accession>
<dbReference type="InterPro" id="IPR007253">
    <property type="entry name" value="Cell_wall-bd_2"/>
</dbReference>
<evidence type="ECO:0000256" key="1">
    <source>
        <dbReference type="SAM" id="Coils"/>
    </source>
</evidence>
<feature type="coiled-coil region" evidence="1">
    <location>
        <begin position="966"/>
        <end position="995"/>
    </location>
</feature>
<proteinExistence type="predicted"/>
<keyword evidence="1" id="KW-0175">Coiled coil</keyword>
<keyword evidence="3" id="KW-0732">Signal</keyword>
<evidence type="ECO:0000313" key="5">
    <source>
        <dbReference type="Proteomes" id="UP000713904"/>
    </source>
</evidence>
<dbReference type="PANTHER" id="PTHR30032">
    <property type="entry name" value="N-ACETYLMURAMOYL-L-ALANINE AMIDASE-RELATED"/>
    <property type="match status" value="1"/>
</dbReference>
<dbReference type="EMBL" id="JABGBW010000002">
    <property type="protein sequence ID" value="MBC2576093.1"/>
    <property type="molecule type" value="Genomic_DNA"/>
</dbReference>
<reference evidence="4 5" key="1">
    <citation type="submission" date="2020-05" db="EMBL/GenBank/DDBJ databases">
        <title>Draft genome of xy-202 and genomic insight in genome of the genus Peptostreptococcus.</title>
        <authorList>
            <person name="Zhang Z."/>
        </authorList>
    </citation>
    <scope>NUCLEOTIDE SEQUENCE [LARGE SCALE GENOMIC DNA]</scope>
    <source>
        <strain evidence="4 5">DSM 27025</strain>
    </source>
</reference>
<organism evidence="4 5">
    <name type="scientific">Peptostreptococcus canis</name>
    <dbReference type="NCBI Taxonomy" id="1159213"/>
    <lineage>
        <taxon>Bacteria</taxon>
        <taxon>Bacillati</taxon>
        <taxon>Bacillota</taxon>
        <taxon>Clostridia</taxon>
        <taxon>Peptostreptococcales</taxon>
        <taxon>Peptostreptococcaceae</taxon>
        <taxon>Peptostreptococcus</taxon>
    </lineage>
</organism>
<dbReference type="Gene3D" id="3.40.50.12090">
    <property type="match status" value="2"/>
</dbReference>
<dbReference type="SUPFAM" id="SSF158911">
    <property type="entry name" value="NEAT domain-like"/>
    <property type="match status" value="1"/>
</dbReference>
<gene>
    <name evidence="4" type="ORF">HLB29_05275</name>
</gene>
<dbReference type="Proteomes" id="UP000713904">
    <property type="component" value="Unassembled WGS sequence"/>
</dbReference>
<dbReference type="RefSeq" id="WP_185624096.1">
    <property type="nucleotide sequence ID" value="NZ_JABGBW010000002.1"/>
</dbReference>
<evidence type="ECO:0000256" key="2">
    <source>
        <dbReference type="SAM" id="MobiDB-lite"/>
    </source>
</evidence>
<sequence length="1454" mass="164922">MKKKFNNALAVFMSMSMFVSSTFVMTGRVANAEEGEQNIVNKEYMYTYTPYGNMKEKKYFKEQGKTLKIKKMNYLNVFFSPMMGEYSMFGDMAIDNPKIQPIFNSDLMGLEDFEEEDAKFKFGIFNGGDYTDLSSQLSDEDREKEIEKIRENLSLKHYEWDRVFSYIDENTNYNEPKSGEEVRLVDTEEKDITEASYIDNIFWGNIRKNDDNTYSIDLKVTEKINFINNEKEYKYTFNDENVELSGEPYISGDNETGKVTYKVLNINIGNDLKKDIVIGVNEGNQKADLKLKIDPSTIGDDDSLSDEITCTALRDMSYPREDQRKDYSKDLLNNYIYQGNSAKVILNICKLSGASAFDRVKYSVDGSDPNENSNNLVVNPYIPQEKIQTCSISINSAMESNQNIKDSSLYDGGKKILKFRVFHGNKPSSNIYKMELNINKKTKDIIESKFNLNNKEYKCAIGQNGADGYKGEEVYYDTKIKTGKLTLSENIRNELKTKNIGRYLPLSVSLVDSDGNPAKLPIKWEEYMTEDTPRVYMGVENIEENSLHPVKNLNKKEIELYKITGEGTLEKIDNAIKTNKNAKKIFLNLEFFNPKEDIIIAEPDSMDSQTEPEDPDTPGENEDNQKNLELKRLIEESKDISLRATKTDEAIASLEKIIKEAEFVLNSNDKNIVRDKENKLKLEIQKIKSDSSLIKDVGTLIKKETIEEGVYNVLVNLRMYANPTESSMGTNAILPKAKLIVDKNGNRKLRFNVVGINYMKSYGHLTTLWYYDTLKDTVGKTVITSNDGNKEDNTDFGNMKDAKVLKETEDIDLNGELRKFPKTIEIDLNTFKSDPKRYIRIRVDAMDGLSDINPYDGNNNMGASKAAILCIDYRFLEKDKNNNMNPEDDVETEKPQDSDNKPSASKAELKSNIDIAEHLIKENFITGVSKRYLEAAIKEAKKVYDNKKADKNDIIMANSLIKFAIMNAKKENINNKETNENNADKKEQEEIIEKNKEKDAILYSVPVKLYKAFDNSESMGNPAIEKKAIVKEKDGKYEYFISFNAMEFSKMRGHLWGLSIYEDGLNSSLKEAKIDKEYQDTDLLGEKRTFPKRFSFIRNKNKEEQIYAQVSVDAMDAIASNGASTYDKIEKGKGKQSARLMFDWNNAKRIDEEQKDETIERISGTDRYSTSVEISKKYFKKADTVIVASGRNNADALVSSSLAKVNNAPILLTEKDTIPNSVMTEIKRLEAKKVIIAGGKSSIGEDIERSLKKNNINVSRIAGKDRIETSAMIAQNVRDNTNSKKAIIINGYKEADALSVAGLATKETIPVLMSRDNNLNKVVKEKLNNWNVDELIIIGGESSISDNIKQIAKAKSKKRISGRDRYETAVKIAEQCYPESQTVLIANGENSIDALATGAITYKEKSPILLVKENSVPNSVKNRIKNKNSKNILIFGGKSTISNAIENELKKLNR</sequence>
<feature type="compositionally biased region" description="Acidic residues" evidence="2">
    <location>
        <begin position="610"/>
        <end position="622"/>
    </location>
</feature>
<name>A0ABR6TLQ6_9FIRM</name>
<feature type="chain" id="PRO_5047484301" description="Cell wall binding repeat 2" evidence="3">
    <location>
        <begin position="22"/>
        <end position="1454"/>
    </location>
</feature>
<evidence type="ECO:0000256" key="3">
    <source>
        <dbReference type="SAM" id="SignalP"/>
    </source>
</evidence>
<feature type="signal peptide" evidence="3">
    <location>
        <begin position="1"/>
        <end position="21"/>
    </location>
</feature>
<evidence type="ECO:0008006" key="6">
    <source>
        <dbReference type="Google" id="ProtNLM"/>
    </source>
</evidence>